<evidence type="ECO:0000256" key="2">
    <source>
        <dbReference type="ARBA" id="ARBA00022729"/>
    </source>
</evidence>
<dbReference type="PANTHER" id="PTHR37423">
    <property type="entry name" value="SOLUBLE LYTIC MUREIN TRANSGLYCOSYLASE-RELATED"/>
    <property type="match status" value="1"/>
</dbReference>
<name>A0AAW9RKL4_9GAMM</name>
<dbReference type="InterPro" id="IPR008258">
    <property type="entry name" value="Transglycosylase_SLT_dom_1"/>
</dbReference>
<dbReference type="Pfam" id="PF01464">
    <property type="entry name" value="SLT"/>
    <property type="match status" value="1"/>
</dbReference>
<feature type="domain" description="Transglycosylase SLT" evidence="3">
    <location>
        <begin position="468"/>
        <end position="575"/>
    </location>
</feature>
<dbReference type="InterPro" id="IPR037061">
    <property type="entry name" value="Lytic_TGlycoase_superhlx_L_sf"/>
</dbReference>
<dbReference type="SUPFAM" id="SSF48435">
    <property type="entry name" value="Bacterial muramidases"/>
    <property type="match status" value="1"/>
</dbReference>
<dbReference type="Gene3D" id="1.10.1240.20">
    <property type="entry name" value="Lytic transglycosylase, superhelical linker domain"/>
    <property type="match status" value="1"/>
</dbReference>
<dbReference type="SUPFAM" id="SSF53955">
    <property type="entry name" value="Lysozyme-like"/>
    <property type="match status" value="1"/>
</dbReference>
<dbReference type="InterPro" id="IPR008939">
    <property type="entry name" value="Lytic_TGlycosylase_superhlx_U"/>
</dbReference>
<dbReference type="InterPro" id="IPR023346">
    <property type="entry name" value="Lysozyme-like_dom_sf"/>
</dbReference>
<evidence type="ECO:0000259" key="4">
    <source>
        <dbReference type="Pfam" id="PF14718"/>
    </source>
</evidence>
<evidence type="ECO:0000313" key="6">
    <source>
        <dbReference type="Proteomes" id="UP001359886"/>
    </source>
</evidence>
<keyword evidence="6" id="KW-1185">Reference proteome</keyword>
<evidence type="ECO:0000256" key="1">
    <source>
        <dbReference type="ARBA" id="ARBA00007734"/>
    </source>
</evidence>
<dbReference type="GO" id="GO:0042597">
    <property type="term" value="C:periplasmic space"/>
    <property type="evidence" value="ECO:0007669"/>
    <property type="project" value="InterPro"/>
</dbReference>
<dbReference type="Gene3D" id="1.10.530.10">
    <property type="match status" value="1"/>
</dbReference>
<comment type="similarity">
    <text evidence="1">Belongs to the transglycosylase Slt family.</text>
</comment>
<dbReference type="InterPro" id="IPR012289">
    <property type="entry name" value="Lytic_TGlycosylase_superhlx_L"/>
</dbReference>
<organism evidence="5 6">
    <name type="scientific">Elongatibacter sediminis</name>
    <dbReference type="NCBI Taxonomy" id="3119006"/>
    <lineage>
        <taxon>Bacteria</taxon>
        <taxon>Pseudomonadati</taxon>
        <taxon>Pseudomonadota</taxon>
        <taxon>Gammaproteobacteria</taxon>
        <taxon>Chromatiales</taxon>
        <taxon>Wenzhouxiangellaceae</taxon>
        <taxon>Elongatibacter</taxon>
    </lineage>
</organism>
<dbReference type="EMBL" id="JAZHOG010000015">
    <property type="protein sequence ID" value="MEJ8569524.1"/>
    <property type="molecule type" value="Genomic_DNA"/>
</dbReference>
<dbReference type="AlphaFoldDB" id="A0AAW9RKL4"/>
<gene>
    <name evidence="5" type="ORF">V3330_17990</name>
</gene>
<dbReference type="GO" id="GO:0004553">
    <property type="term" value="F:hydrolase activity, hydrolyzing O-glycosyl compounds"/>
    <property type="evidence" value="ECO:0007669"/>
    <property type="project" value="InterPro"/>
</dbReference>
<comment type="caution">
    <text evidence="5">The sequence shown here is derived from an EMBL/GenBank/DDBJ whole genome shotgun (WGS) entry which is preliminary data.</text>
</comment>
<dbReference type="PANTHER" id="PTHR37423:SF5">
    <property type="entry name" value="SOLUBLE LYTIC MUREIN TRANSGLYCOSYLASE"/>
    <property type="match status" value="1"/>
</dbReference>
<sequence>MLLLAGLAHGDGDLAVERDAFERAWKAASRGQRAEFERLGSGLGDYVLYPYLRYEHYRHERGSVPAAEMADFLNAHRDWAFTAGLETAWLRTLGERGRWRDLQRHSANSDDAEVRCHRARARLELGLTEGLEAEVQDLWAVGHSQKDACDPVFAWLRSEGGITADLAWLRVRRAMESRNPRLTLYLTRFVPVNERIWVERWQQQDRTGYTRLDQARNWSDGAKARDITAYGLARLARRDPDRAWYLFERLDGRIEWGANRRGELMAELALWSAVSNAPDTAKRMRAVPEAARSDRVLEWWARNGLATGTWADVVLSVAAMSDETRSSERWRYWDARARLQLGDPDYANELLEGLARSASYYGFLAADLLDRPYAICPHQAGVEPQALAAFSLEPVVRRIIELDAVGLENWSRAEWGLMTRGATPRQLRLAAALATREDWPDRAIAALAASGDRQWYDWRFPVAYAPLVEQHAQPRRLDVSWVLGLMRSESAMAEDAVSPAGARGLMQVMPGTASRIARRHASLTWHGSAQLMRAEDNIVYGTTFLRELMDRFGDNPVLVSGAYNAGPGAVKRWLEDLPGDDPTVWVEILPFYETRDYIPRVLAFATIYDWRRQQPVQRLASRMPALDSGTMGPIVDAEGVADVACPAPSVSIVPGS</sequence>
<reference evidence="5 6" key="1">
    <citation type="submission" date="2024-02" db="EMBL/GenBank/DDBJ databases">
        <title>A novel Wenzhouxiangellaceae bacterium, isolated from coastal sediments.</title>
        <authorList>
            <person name="Du Z.-J."/>
            <person name="Ye Y.-Q."/>
            <person name="Zhang X.-Y."/>
        </authorList>
    </citation>
    <scope>NUCLEOTIDE SEQUENCE [LARGE SCALE GENOMIC DNA]</scope>
    <source>
        <strain evidence="5 6">CH-27</strain>
    </source>
</reference>
<dbReference type="Proteomes" id="UP001359886">
    <property type="component" value="Unassembled WGS sequence"/>
</dbReference>
<protein>
    <submittedName>
        <fullName evidence="5">Transglycosylase SLT domain-containing protein</fullName>
    </submittedName>
</protein>
<accession>A0AAW9RKL4</accession>
<proteinExistence type="inferred from homology"/>
<dbReference type="Gene3D" id="1.25.20.10">
    <property type="entry name" value="Bacterial muramidases"/>
    <property type="match status" value="1"/>
</dbReference>
<feature type="domain" description="Lytic transglycosylase superhelical linker" evidence="4">
    <location>
        <begin position="394"/>
        <end position="450"/>
    </location>
</feature>
<dbReference type="CDD" id="cd13401">
    <property type="entry name" value="Slt70-like"/>
    <property type="match status" value="1"/>
</dbReference>
<evidence type="ECO:0000313" key="5">
    <source>
        <dbReference type="EMBL" id="MEJ8569524.1"/>
    </source>
</evidence>
<dbReference type="RefSeq" id="WP_354696849.1">
    <property type="nucleotide sequence ID" value="NZ_JAZHOG010000015.1"/>
</dbReference>
<evidence type="ECO:0000259" key="3">
    <source>
        <dbReference type="Pfam" id="PF01464"/>
    </source>
</evidence>
<dbReference type="Pfam" id="PF14718">
    <property type="entry name" value="SLT_L"/>
    <property type="match status" value="1"/>
</dbReference>
<keyword evidence="2" id="KW-0732">Signal</keyword>